<dbReference type="GO" id="GO:0045259">
    <property type="term" value="C:proton-transporting ATP synthase complex"/>
    <property type="evidence" value="ECO:0007669"/>
    <property type="project" value="UniProtKB-KW"/>
</dbReference>
<comment type="similarity">
    <text evidence="2">Belongs to the eukaryotic ATPase subunit F6 family.</text>
</comment>
<name>A0A6F9D7Z7_9ASCI</name>
<dbReference type="GO" id="GO:0015078">
    <property type="term" value="F:proton transmembrane transporter activity"/>
    <property type="evidence" value="ECO:0007669"/>
    <property type="project" value="InterPro"/>
</dbReference>
<dbReference type="SUPFAM" id="SSF111357">
    <property type="entry name" value="Mitochondrial ATP synthase coupling factor 6"/>
    <property type="match status" value="1"/>
</dbReference>
<evidence type="ECO:0000256" key="5">
    <source>
        <dbReference type="ARBA" id="ARBA00022781"/>
    </source>
</evidence>
<dbReference type="InterPro" id="IPR008387">
    <property type="entry name" value="ATP_synth_f6_mt"/>
</dbReference>
<proteinExistence type="evidence at transcript level"/>
<keyword evidence="5" id="KW-0375">Hydrogen ion transport</keyword>
<sequence>MALQQSVQRISLLCRSKVLHPNNFRLISMSVVHNNPLDPVQQIFVDQVAAYKKLSTQQGGGAVDAGPEYQQQKQDAINRLKKVYNIDDPTKFPVFKFEEPDFSQDDI</sequence>
<dbReference type="FunFam" id="1.10.246.110:FF:000001">
    <property type="entry name" value="ATP synthase-coupling factor 6, mitochondrial"/>
    <property type="match status" value="1"/>
</dbReference>
<evidence type="ECO:0000256" key="2">
    <source>
        <dbReference type="ARBA" id="ARBA00007346"/>
    </source>
</evidence>
<dbReference type="Pfam" id="PF05511">
    <property type="entry name" value="ATP-synt_F6"/>
    <property type="match status" value="1"/>
</dbReference>
<dbReference type="GO" id="GO:0015986">
    <property type="term" value="P:proton motive force-driven ATP synthesis"/>
    <property type="evidence" value="ECO:0007669"/>
    <property type="project" value="InterPro"/>
</dbReference>
<keyword evidence="6" id="KW-0999">Mitochondrion inner membrane</keyword>
<dbReference type="PANTHER" id="PTHR12441">
    <property type="entry name" value="ATP SYNTHASE COUPLING FACTOR 6, MITOCHONDRIAL"/>
    <property type="match status" value="1"/>
</dbReference>
<evidence type="ECO:0000256" key="3">
    <source>
        <dbReference type="ARBA" id="ARBA00022448"/>
    </source>
</evidence>
<evidence type="ECO:0000256" key="11">
    <source>
        <dbReference type="ARBA" id="ARBA00059339"/>
    </source>
</evidence>
<evidence type="ECO:0000256" key="7">
    <source>
        <dbReference type="ARBA" id="ARBA00023065"/>
    </source>
</evidence>
<evidence type="ECO:0000256" key="1">
    <source>
        <dbReference type="ARBA" id="ARBA00004273"/>
    </source>
</evidence>
<comment type="function">
    <text evidence="11">Subunit F6, of the mitochondrial membrane ATP synthase complex (F(1)F(0) ATP synthase or Complex V) that produces ATP from ADP in the presence of a proton gradient across the membrane which is generated by electron transport complexes of the respiratory chain. ATP synthase complex consist of a soluble F(1) head domain - the catalytic core - and a membrane F(1) domain - the membrane proton channel. These two domains are linked by a central stalk rotating inside the F(1) region and a stationary peripheral stalk. During catalysis, ATP synthesis in the catalytic domain of F(1) is coupled via a rotary mechanism of the central stalk subunits to proton translocation. In vivo, can only synthesize ATP although its ATP hydrolase activity can be activated artificially in vitro. Part of the complex F(0) domain. Part of the complex F(0) domain and the peripheric stalk, which acts as a stator to hold the catalytic alpha(3)beta(3) subcomplex and subunit a/ATP6 static relative to the rotary elements.</text>
</comment>
<dbReference type="PANTHER" id="PTHR12441:SF10">
    <property type="entry name" value="ATP SYNTHASE-COUPLING FACTOR 6, MITOCHONDRIAL"/>
    <property type="match status" value="1"/>
</dbReference>
<keyword evidence="3" id="KW-0813">Transport</keyword>
<keyword evidence="7" id="KW-0406">Ion transport</keyword>
<gene>
    <name evidence="13" type="primary">Atp5j</name>
</gene>
<evidence type="ECO:0000256" key="10">
    <source>
        <dbReference type="ARBA" id="ARBA00029863"/>
    </source>
</evidence>
<dbReference type="Gene3D" id="1.10.246.110">
    <property type="entry name" value="Mitochondrial ATP synthase-coupling factor 6"/>
    <property type="match status" value="1"/>
</dbReference>
<organism evidence="13">
    <name type="scientific">Phallusia mammillata</name>
    <dbReference type="NCBI Taxonomy" id="59560"/>
    <lineage>
        <taxon>Eukaryota</taxon>
        <taxon>Metazoa</taxon>
        <taxon>Chordata</taxon>
        <taxon>Tunicata</taxon>
        <taxon>Ascidiacea</taxon>
        <taxon>Phlebobranchia</taxon>
        <taxon>Ascidiidae</taxon>
        <taxon>Phallusia</taxon>
    </lineage>
</organism>
<dbReference type="AlphaFoldDB" id="A0A6F9D7Z7"/>
<keyword evidence="4" id="KW-0138">CF(0)</keyword>
<evidence type="ECO:0000256" key="8">
    <source>
        <dbReference type="ARBA" id="ARBA00023128"/>
    </source>
</evidence>
<comment type="subcellular location">
    <subcellularLocation>
        <location evidence="1">Mitochondrion inner membrane</location>
    </subcellularLocation>
</comment>
<reference evidence="13" key="1">
    <citation type="submission" date="2020-04" db="EMBL/GenBank/DDBJ databases">
        <authorList>
            <person name="Neveu A P."/>
        </authorList>
    </citation>
    <scope>NUCLEOTIDE SEQUENCE</scope>
    <source>
        <tissue evidence="13">Whole embryo</tissue>
    </source>
</reference>
<dbReference type="EMBL" id="LR783181">
    <property type="protein sequence ID" value="CAB3224519.1"/>
    <property type="molecule type" value="mRNA"/>
</dbReference>
<keyword evidence="8" id="KW-0496">Mitochondrion</keyword>
<accession>A0A6F9D7Z7</accession>
<keyword evidence="9" id="KW-0472">Membrane</keyword>
<dbReference type="GO" id="GO:0005743">
    <property type="term" value="C:mitochondrial inner membrane"/>
    <property type="evidence" value="ECO:0007669"/>
    <property type="project" value="UniProtKB-SubCell"/>
</dbReference>
<evidence type="ECO:0000256" key="12">
    <source>
        <dbReference type="ARBA" id="ARBA00073749"/>
    </source>
</evidence>
<evidence type="ECO:0000256" key="9">
    <source>
        <dbReference type="ARBA" id="ARBA00023136"/>
    </source>
</evidence>
<protein>
    <recommendedName>
        <fullName evidence="12">ATP synthase peripheral stalk subunit F6, mitochondrial</fullName>
    </recommendedName>
    <alternativeName>
        <fullName evidence="10">ATP synthase peripheral stalk subunit F6</fullName>
    </alternativeName>
</protein>
<evidence type="ECO:0000313" key="13">
    <source>
        <dbReference type="EMBL" id="CAB3224519.1"/>
    </source>
</evidence>
<dbReference type="InterPro" id="IPR036204">
    <property type="entry name" value="ATP_synth_f6_sf_mt"/>
</dbReference>
<evidence type="ECO:0000256" key="4">
    <source>
        <dbReference type="ARBA" id="ARBA00022547"/>
    </source>
</evidence>
<evidence type="ECO:0000256" key="6">
    <source>
        <dbReference type="ARBA" id="ARBA00022792"/>
    </source>
</evidence>